<dbReference type="SUPFAM" id="SSF50985">
    <property type="entry name" value="RCC1/BLIP-II"/>
    <property type="match status" value="1"/>
</dbReference>
<dbReference type="InterPro" id="IPR000408">
    <property type="entry name" value="Reg_chr_condens"/>
</dbReference>
<dbReference type="InterPro" id="IPR051553">
    <property type="entry name" value="Ran_GTPase-activating"/>
</dbReference>
<dbReference type="AlphaFoldDB" id="A0A9P4HNU9"/>
<name>A0A9P4HNU9_9PEZI</name>
<dbReference type="InterPro" id="IPR036047">
    <property type="entry name" value="F-box-like_dom_sf"/>
</dbReference>
<dbReference type="OrthoDB" id="61110at2759"/>
<dbReference type="InterPro" id="IPR001810">
    <property type="entry name" value="F-box_dom"/>
</dbReference>
<dbReference type="SUPFAM" id="SSF81383">
    <property type="entry name" value="F-box domain"/>
    <property type="match status" value="1"/>
</dbReference>
<dbReference type="PANTHER" id="PTHR45982">
    <property type="entry name" value="REGULATOR OF CHROMOSOME CONDENSATION"/>
    <property type="match status" value="1"/>
</dbReference>
<evidence type="ECO:0000259" key="2">
    <source>
        <dbReference type="PROSITE" id="PS50181"/>
    </source>
</evidence>
<dbReference type="PROSITE" id="PS50012">
    <property type="entry name" value="RCC1_3"/>
    <property type="match status" value="1"/>
</dbReference>
<dbReference type="InterPro" id="IPR009091">
    <property type="entry name" value="RCC1/BLIP-II"/>
</dbReference>
<dbReference type="Proteomes" id="UP000799776">
    <property type="component" value="Unassembled WGS sequence"/>
</dbReference>
<evidence type="ECO:0000256" key="1">
    <source>
        <dbReference type="PROSITE-ProRule" id="PRU00235"/>
    </source>
</evidence>
<feature type="repeat" description="RCC1" evidence="1">
    <location>
        <begin position="85"/>
        <end position="164"/>
    </location>
</feature>
<dbReference type="Gene3D" id="2.130.10.30">
    <property type="entry name" value="Regulator of chromosome condensation 1/beta-lactamase-inhibitor protein II"/>
    <property type="match status" value="2"/>
</dbReference>
<dbReference type="PANTHER" id="PTHR45982:SF3">
    <property type="entry name" value="F-BOX PROTEIN POF9"/>
    <property type="match status" value="1"/>
</dbReference>
<protein>
    <recommendedName>
        <fullName evidence="2">F-box domain-containing protein</fullName>
    </recommendedName>
</protein>
<dbReference type="GO" id="GO:0005085">
    <property type="term" value="F:guanyl-nucleotide exchange factor activity"/>
    <property type="evidence" value="ECO:0007669"/>
    <property type="project" value="TreeGrafter"/>
</dbReference>
<dbReference type="PROSITE" id="PS50181">
    <property type="entry name" value="FBOX"/>
    <property type="match status" value="1"/>
</dbReference>
<sequence>MADPPPSSLTELPLDILLLVTPYLDVRSFLRLCSTCTALQQPAIRSDAAYWNHVTRNTFRVPNQPVVQTDAQRWERLYKRMLTQSRVYTWGSDRYQCLGHRGSYDPQRTVRTANPRFLQHNRPYSRHRESPNANTPQEMERTRDLGVIADLQCGGWSTTLLTANGRLLTAGVLKDLTITRMGPGRGLQPLTFPPGSAEEDPSVSIKQFSSGRSHVLGLSDSGRIWSWSDETKPAWHIKFLHVDISESRSTVTLESKLNRVRKVVAGWSVSSAYISGTGILLWRPPQRSRSDEREDTALITESIIVPFTNYQRPQGNAREPDESTQILGEKVGVVVNYIVLEHFVVFVTDIGRVFAARMTWEDEVGSASDVIELTSLRANATQGKNAKIDVQGSFRSWAAFRDGEVITSTQDYLEECWNARQLNGLNLGVENSQGLRRIPALQQSGVISIAFGDYHFHALHSSGHITSYGREPRSSGCLGLGPFPHYRGVRASGVGADGDLVRHAYTCGRRIWFEDVKQRWISFMASGGRDTEEAGERMRMALTDYNVQGEISEWFEQEGKFWDRTSELRDSDDDGLGAYFALSVTAAGWHSGALVLVNEDLAQRIYHVSWINDSFPRLRLSDGREMPGEVEFSEWREGAPEWDLNFDH</sequence>
<dbReference type="EMBL" id="ML978749">
    <property type="protein sequence ID" value="KAF2083967.1"/>
    <property type="molecule type" value="Genomic_DNA"/>
</dbReference>
<keyword evidence="4" id="KW-1185">Reference proteome</keyword>
<dbReference type="GO" id="GO:0005737">
    <property type="term" value="C:cytoplasm"/>
    <property type="evidence" value="ECO:0007669"/>
    <property type="project" value="TreeGrafter"/>
</dbReference>
<organism evidence="3 4">
    <name type="scientific">Saccharata proteae CBS 121410</name>
    <dbReference type="NCBI Taxonomy" id="1314787"/>
    <lineage>
        <taxon>Eukaryota</taxon>
        <taxon>Fungi</taxon>
        <taxon>Dikarya</taxon>
        <taxon>Ascomycota</taxon>
        <taxon>Pezizomycotina</taxon>
        <taxon>Dothideomycetes</taxon>
        <taxon>Dothideomycetes incertae sedis</taxon>
        <taxon>Botryosphaeriales</taxon>
        <taxon>Saccharataceae</taxon>
        <taxon>Saccharata</taxon>
    </lineage>
</organism>
<reference evidence="3" key="1">
    <citation type="journal article" date="2020" name="Stud. Mycol.">
        <title>101 Dothideomycetes genomes: a test case for predicting lifestyles and emergence of pathogens.</title>
        <authorList>
            <person name="Haridas S."/>
            <person name="Albert R."/>
            <person name="Binder M."/>
            <person name="Bloem J."/>
            <person name="Labutti K."/>
            <person name="Salamov A."/>
            <person name="Andreopoulos B."/>
            <person name="Baker S."/>
            <person name="Barry K."/>
            <person name="Bills G."/>
            <person name="Bluhm B."/>
            <person name="Cannon C."/>
            <person name="Castanera R."/>
            <person name="Culley D."/>
            <person name="Daum C."/>
            <person name="Ezra D."/>
            <person name="Gonzalez J."/>
            <person name="Henrissat B."/>
            <person name="Kuo A."/>
            <person name="Liang C."/>
            <person name="Lipzen A."/>
            <person name="Lutzoni F."/>
            <person name="Magnuson J."/>
            <person name="Mondo S."/>
            <person name="Nolan M."/>
            <person name="Ohm R."/>
            <person name="Pangilinan J."/>
            <person name="Park H.-J."/>
            <person name="Ramirez L."/>
            <person name="Alfaro M."/>
            <person name="Sun H."/>
            <person name="Tritt A."/>
            <person name="Yoshinaga Y."/>
            <person name="Zwiers L.-H."/>
            <person name="Turgeon B."/>
            <person name="Goodwin S."/>
            <person name="Spatafora J."/>
            <person name="Crous P."/>
            <person name="Grigoriev I."/>
        </authorList>
    </citation>
    <scope>NUCLEOTIDE SEQUENCE</scope>
    <source>
        <strain evidence="3">CBS 121410</strain>
    </source>
</reference>
<proteinExistence type="predicted"/>
<gene>
    <name evidence="3" type="ORF">K490DRAFT_50253</name>
</gene>
<evidence type="ECO:0000313" key="3">
    <source>
        <dbReference type="EMBL" id="KAF2083967.1"/>
    </source>
</evidence>
<dbReference type="CDD" id="cd09917">
    <property type="entry name" value="F-box_SF"/>
    <property type="match status" value="1"/>
</dbReference>
<feature type="domain" description="F-box" evidence="2">
    <location>
        <begin position="6"/>
        <end position="54"/>
    </location>
</feature>
<accession>A0A9P4HNU9</accession>
<comment type="caution">
    <text evidence="3">The sequence shown here is derived from an EMBL/GenBank/DDBJ whole genome shotgun (WGS) entry which is preliminary data.</text>
</comment>
<evidence type="ECO:0000313" key="4">
    <source>
        <dbReference type="Proteomes" id="UP000799776"/>
    </source>
</evidence>